<feature type="region of interest" description="Disordered" evidence="6">
    <location>
        <begin position="1"/>
        <end position="23"/>
    </location>
</feature>
<dbReference type="Gene3D" id="1.20.58.200">
    <property type="entry name" value="Translin, domain 2"/>
    <property type="match status" value="1"/>
</dbReference>
<reference evidence="7 8" key="1">
    <citation type="submission" date="2018-12" db="EMBL/GenBank/DDBJ databases">
        <title>Venturia inaequalis Genome Resource.</title>
        <authorList>
            <person name="Lichtner F.J."/>
        </authorList>
    </citation>
    <scope>NUCLEOTIDE SEQUENCE [LARGE SCALE GENOMIC DNA]</scope>
    <source>
        <strain evidence="7 8">120213</strain>
    </source>
</reference>
<evidence type="ECO:0000256" key="5">
    <source>
        <dbReference type="ARBA" id="ARBA00023242"/>
    </source>
</evidence>
<dbReference type="Proteomes" id="UP000447873">
    <property type="component" value="Unassembled WGS sequence"/>
</dbReference>
<comment type="similarity">
    <text evidence="3">Belongs to the translin family.</text>
</comment>
<dbReference type="GO" id="GO:0005737">
    <property type="term" value="C:cytoplasm"/>
    <property type="evidence" value="ECO:0007669"/>
    <property type="project" value="UniProtKB-SubCell"/>
</dbReference>
<dbReference type="PANTHER" id="PTHR10741">
    <property type="entry name" value="TRANSLIN AND TRANSLIN ASSOCIATED PROTEIN X"/>
    <property type="match status" value="1"/>
</dbReference>
<protein>
    <recommendedName>
        <fullName evidence="9">Translin</fullName>
    </recommendedName>
</protein>
<comment type="subcellular location">
    <subcellularLocation>
        <location evidence="2">Cytoplasm</location>
    </subcellularLocation>
    <subcellularLocation>
        <location evidence="1">Nucleus</location>
    </subcellularLocation>
</comment>
<dbReference type="AlphaFoldDB" id="A0A8H3UDD6"/>
<evidence type="ECO:0000313" key="8">
    <source>
        <dbReference type="Proteomes" id="UP000447873"/>
    </source>
</evidence>
<keyword evidence="5" id="KW-0539">Nucleus</keyword>
<evidence type="ECO:0000256" key="1">
    <source>
        <dbReference type="ARBA" id="ARBA00004123"/>
    </source>
</evidence>
<organism evidence="7 8">
    <name type="scientific">Venturia inaequalis</name>
    <name type="common">Apple scab fungus</name>
    <dbReference type="NCBI Taxonomy" id="5025"/>
    <lineage>
        <taxon>Eukaryota</taxon>
        <taxon>Fungi</taxon>
        <taxon>Dikarya</taxon>
        <taxon>Ascomycota</taxon>
        <taxon>Pezizomycotina</taxon>
        <taxon>Dothideomycetes</taxon>
        <taxon>Pleosporomycetidae</taxon>
        <taxon>Venturiales</taxon>
        <taxon>Venturiaceae</taxon>
        <taxon>Venturia</taxon>
    </lineage>
</organism>
<evidence type="ECO:0000313" key="7">
    <source>
        <dbReference type="EMBL" id="KAE9968462.1"/>
    </source>
</evidence>
<dbReference type="CDD" id="cd14820">
    <property type="entry name" value="TRAX"/>
    <property type="match status" value="1"/>
</dbReference>
<dbReference type="Pfam" id="PF01997">
    <property type="entry name" value="Translin"/>
    <property type="match status" value="1"/>
</dbReference>
<evidence type="ECO:0008006" key="9">
    <source>
        <dbReference type="Google" id="ProtNLM"/>
    </source>
</evidence>
<dbReference type="InterPro" id="IPR036081">
    <property type="entry name" value="Translin_sf"/>
</dbReference>
<gene>
    <name evidence="7" type="ORF">EG328_007541</name>
</gene>
<dbReference type="EMBL" id="WNWS01000406">
    <property type="protein sequence ID" value="KAE9968462.1"/>
    <property type="molecule type" value="Genomic_DNA"/>
</dbReference>
<accession>A0A8H3UDD6</accession>
<dbReference type="InterPro" id="IPR002848">
    <property type="entry name" value="Translin_fam"/>
</dbReference>
<name>A0A8H3UDD6_VENIN</name>
<dbReference type="InterPro" id="IPR016068">
    <property type="entry name" value="Translin_N"/>
</dbReference>
<dbReference type="SUPFAM" id="SSF74784">
    <property type="entry name" value="Translin"/>
    <property type="match status" value="1"/>
</dbReference>
<dbReference type="GO" id="GO:0043565">
    <property type="term" value="F:sequence-specific DNA binding"/>
    <property type="evidence" value="ECO:0007669"/>
    <property type="project" value="InterPro"/>
</dbReference>
<evidence type="ECO:0000256" key="3">
    <source>
        <dbReference type="ARBA" id="ARBA00005902"/>
    </source>
</evidence>
<feature type="region of interest" description="Disordered" evidence="6">
    <location>
        <begin position="194"/>
        <end position="214"/>
    </location>
</feature>
<keyword evidence="4" id="KW-0963">Cytoplasm</keyword>
<evidence type="ECO:0000256" key="6">
    <source>
        <dbReference type="SAM" id="MobiDB-lite"/>
    </source>
</evidence>
<dbReference type="Gene3D" id="1.20.58.190">
    <property type="entry name" value="Translin, domain 1"/>
    <property type="match status" value="1"/>
</dbReference>
<proteinExistence type="inferred from homology"/>
<evidence type="ECO:0000256" key="2">
    <source>
        <dbReference type="ARBA" id="ARBA00004496"/>
    </source>
</evidence>
<sequence>MTMANTGPPQKRRKADVPHHVTMDTKPASPFLSMFETFRTELDEHHDRRERCMKASKDITAASKKIIFALQRTRQVKQPITPKIQKDSQQYWDAIAKLYAGISRDLQGLDSYRYNRQITGGNQEFMEALTFQHYLETQELISYDEAVKRLAQLGGEGGAVLLTPSDYILGVFDMVGELMRFGITAIATGGQLPTSKADPDVQMADADAEDSAPKLEVEDRDVLTDLRNLRIHLEALDASTDGAFGRDISKKMGVMQVCVQKVENALYGLIVRGSERPKGWVPDLSTGPREEIEGY</sequence>
<dbReference type="InterPro" id="IPR016069">
    <property type="entry name" value="Translin_C"/>
</dbReference>
<evidence type="ECO:0000256" key="4">
    <source>
        <dbReference type="ARBA" id="ARBA00022490"/>
    </source>
</evidence>
<comment type="caution">
    <text evidence="7">The sequence shown here is derived from an EMBL/GenBank/DDBJ whole genome shotgun (WGS) entry which is preliminary data.</text>
</comment>
<dbReference type="GO" id="GO:0005634">
    <property type="term" value="C:nucleus"/>
    <property type="evidence" value="ECO:0007669"/>
    <property type="project" value="UniProtKB-SubCell"/>
</dbReference>